<dbReference type="InterPro" id="IPR038120">
    <property type="entry name" value="Rpb1_funnel_sf"/>
</dbReference>
<dbReference type="GO" id="GO:0003899">
    <property type="term" value="F:DNA-directed RNA polymerase activity"/>
    <property type="evidence" value="ECO:0007669"/>
    <property type="project" value="UniProtKB-EC"/>
</dbReference>
<dbReference type="SUPFAM" id="SSF64484">
    <property type="entry name" value="beta and beta-prime subunits of DNA dependent RNA-polymerase"/>
    <property type="match status" value="1"/>
</dbReference>
<evidence type="ECO:0000256" key="5">
    <source>
        <dbReference type="ARBA" id="ARBA00022679"/>
    </source>
</evidence>
<evidence type="ECO:0000256" key="9">
    <source>
        <dbReference type="ARBA" id="ARBA00046483"/>
    </source>
</evidence>
<accession>A0A0E3T718</accession>
<dbReference type="InterPro" id="IPR007081">
    <property type="entry name" value="RNA_pol_Rpb1_5"/>
</dbReference>
<gene>
    <name evidence="12" type="ORF">BVTX09c1_056</name>
</gene>
<dbReference type="Pfam" id="PF04998">
    <property type="entry name" value="RNA_pol_Rpb1_5"/>
    <property type="match status" value="1"/>
</dbReference>
<dbReference type="Gene3D" id="4.10.860.120">
    <property type="entry name" value="RNA polymerase II, clamp domain"/>
    <property type="match status" value="1"/>
</dbReference>
<evidence type="ECO:0000256" key="2">
    <source>
        <dbReference type="ARBA" id="ARBA00012418"/>
    </source>
</evidence>
<comment type="similarity">
    <text evidence="1">Belongs to the poxviridae DNA-directed RNA polymerase 147 kDa subunit family.</text>
</comment>
<evidence type="ECO:0000256" key="7">
    <source>
        <dbReference type="ARBA" id="ARBA00023163"/>
    </source>
</evidence>
<evidence type="ECO:0000259" key="11">
    <source>
        <dbReference type="SMART" id="SM00663"/>
    </source>
</evidence>
<keyword evidence="7" id="KW-0804">Transcription</keyword>
<dbReference type="Proteomes" id="UP000163391">
    <property type="component" value="Segment"/>
</dbReference>
<dbReference type="GO" id="GO:0006351">
    <property type="term" value="P:DNA-templated transcription"/>
    <property type="evidence" value="ECO:0007669"/>
    <property type="project" value="InterPro"/>
</dbReference>
<dbReference type="InterPro" id="IPR044893">
    <property type="entry name" value="RNA_pol_Rpb1_clamp_domain"/>
</dbReference>
<evidence type="ECO:0000256" key="3">
    <source>
        <dbReference type="ARBA" id="ARBA00021673"/>
    </source>
</evidence>
<dbReference type="Pfam" id="PF00623">
    <property type="entry name" value="RNA_pol_Rpb1_2"/>
    <property type="match status" value="1"/>
</dbReference>
<reference evidence="12 13" key="1">
    <citation type="journal article" date="2015" name="Arch. Virol.">
        <title>Coinfection with multiple strains of bovine papular stomatitis virus.</title>
        <authorList>
            <person name="Huang T."/>
            <person name="Tulman E.R."/>
            <person name="Diel D.G."/>
            <person name="Khatiwada S."/>
            <person name="Sims W."/>
            <person name="Edwards J.F."/>
            <person name="Wen X."/>
            <person name="Kutish G.F."/>
            <person name="Rock D.L."/>
            <person name="Delhon G."/>
        </authorList>
    </citation>
    <scope>NUCLEOTIDE SEQUENCE [LARGE SCALE GENOMIC DNA]</scope>
    <source>
        <strain evidence="12">BV-TX09c1</strain>
    </source>
</reference>
<keyword evidence="4" id="KW-0240">DNA-directed RNA polymerase</keyword>
<comment type="subunit">
    <text evidence="9">The DNA-dependent RNA polymerase used for intermediate and late genes expression consists of eight subunits Rpo30/OPG66, Rpo7/OPG90, Rpo22/OPG103, Rpo147/OPG105, Rpo18/OPG119, Rpo19/OPG131, Rpo132/OPG151 and Rpo35/OPG156. The same holoenzyme, with the addition of the transcription-specificity factor OPG109, is used for early gene expression.</text>
</comment>
<dbReference type="InterPro" id="IPR007083">
    <property type="entry name" value="RNA_pol_Rpb1_4"/>
</dbReference>
<dbReference type="InterPro" id="IPR045867">
    <property type="entry name" value="DNA-dir_RpoC_beta_prime"/>
</dbReference>
<dbReference type="Gene3D" id="3.30.1490.180">
    <property type="entry name" value="RNA polymerase ii"/>
    <property type="match status" value="1"/>
</dbReference>
<dbReference type="InterPro" id="IPR000722">
    <property type="entry name" value="RNA_pol_asu"/>
</dbReference>
<evidence type="ECO:0000313" key="12">
    <source>
        <dbReference type="EMBL" id="AKC03482.1"/>
    </source>
</evidence>
<dbReference type="InterPro" id="IPR006592">
    <property type="entry name" value="RNA_pol_N"/>
</dbReference>
<dbReference type="Gene3D" id="1.10.132.30">
    <property type="match status" value="1"/>
</dbReference>
<evidence type="ECO:0000256" key="8">
    <source>
        <dbReference type="ARBA" id="ARBA00034678"/>
    </source>
</evidence>
<evidence type="ECO:0000256" key="10">
    <source>
        <dbReference type="ARBA" id="ARBA00048552"/>
    </source>
</evidence>
<feature type="domain" description="RNA polymerase N-terminal" evidence="11">
    <location>
        <begin position="186"/>
        <end position="467"/>
    </location>
</feature>
<evidence type="ECO:0000256" key="6">
    <source>
        <dbReference type="ARBA" id="ARBA00022695"/>
    </source>
</evidence>
<dbReference type="Gene3D" id="2.40.40.20">
    <property type="match status" value="1"/>
</dbReference>
<evidence type="ECO:0000256" key="1">
    <source>
        <dbReference type="ARBA" id="ARBA00006884"/>
    </source>
</evidence>
<dbReference type="Gene3D" id="6.10.250.2940">
    <property type="match status" value="1"/>
</dbReference>
<keyword evidence="6" id="KW-0548">Nucleotidyltransferase</keyword>
<protein>
    <recommendedName>
        <fullName evidence="3">DNA-directed RNA polymerase 147 kDa polypeptide</fullName>
        <ecNumber evidence="2">2.7.7.6</ecNumber>
    </recommendedName>
</protein>
<dbReference type="SMART" id="SM00663">
    <property type="entry name" value="RPOLA_N"/>
    <property type="match status" value="1"/>
</dbReference>
<dbReference type="EMBL" id="KM875472">
    <property type="protein sequence ID" value="AKC03482.1"/>
    <property type="molecule type" value="Genomic_DNA"/>
</dbReference>
<dbReference type="EC" id="2.7.7.6" evidence="2"/>
<dbReference type="InterPro" id="IPR007066">
    <property type="entry name" value="RNA_pol_Rpb1_3"/>
</dbReference>
<evidence type="ECO:0000313" key="13">
    <source>
        <dbReference type="Proteomes" id="UP000163391"/>
    </source>
</evidence>
<dbReference type="GO" id="GO:0003677">
    <property type="term" value="F:DNA binding"/>
    <property type="evidence" value="ECO:0007669"/>
    <property type="project" value="InterPro"/>
</dbReference>
<name>A0A0E3T718_9POXV</name>
<proteinExistence type="inferred from homology"/>
<dbReference type="GO" id="GO:0000428">
    <property type="term" value="C:DNA-directed RNA polymerase complex"/>
    <property type="evidence" value="ECO:0007669"/>
    <property type="project" value="UniProtKB-KW"/>
</dbReference>
<dbReference type="Pfam" id="PF05000">
    <property type="entry name" value="RNA_pol_Rpb1_4"/>
    <property type="match status" value="1"/>
</dbReference>
<sequence length="1289" mass="146384">MSIVHRVSYSLYSQSEISATDVVISQMKNEDDLGTVKDPRLGASDGSICRTCGLTEMECFGHWGKTRIYESYIVRPEYISEVMRLLNHLCIRCGLLRSRDPYTTDVTTLSVHEMRKMKDRMMSKKKACWNSKCLQPYQKIVFSKKKICFVNKIDEIPVPNALIYQKLTSIHRKFWPLLEVYQDPANLFYREYIPIPPLLIRPAISFWIDNIPKETNELTYLLGMIVKYCSMNAEEQVIQRAMIEYDNIKIISSNSSSINLSYIISGKSNMLRSFVVARRKDQTARSVIGPDSSLSVREVGIPDYIRNTLTQKVFVNYLTSKRVRALFEERSVKFYFNKRLRQLTRIKDGKFIKDKIHLLPGDWVEIAMTEGTNVIFGRQPSLHRHNVISSTARASLGYTIKIPPGIANSQNADFDGDEEWMVLEQNPKSVIEQSVLMYPVTIFKHDAHGAPVYGSIQDEIVAAYSLFRERDLTLDEVLNLLGRYGRDFTPEPGKTKFSGGDIFRFMISADINYRGILEDGRVVAANVDSDLVVAMRATSLAGLIADYSTNVQGVRFVDTLSYVLKRYLAIYGFGVTFRDLRPDASLVNRLHALNTEKIEQIKDAYARYLQDVAEGRIVPMSPADEADAVESLLSNLTNLNVREINEYMRETLENNPDNNLLKMARAGYKVNPTELMYLLGTYGQQRVDGAVAETKVYGRVLPYALPNSADPEARGYIINSLMNGLSGSQFYFAMLVARSQSTDIVCETSRTGTLARKVIKKMEDTVVDGYGQVVSGSVLLKYAANYAKIPGSTTKPVELIFPDEKMTWFLEISAIWDRIRHGFVRMHRQRMATKILAPFNFLVFVKPAPSAEAAISPRDLYHMIRRVMDDVREKYFFSLSSTDFMEYVFLTHLNPSRVRITRATAELIFRKLYHKLNALLGAGTPVGIMSAQVLCEKFTQQALSSFHTTEKSGGVKVKLGFNEFSNLITMSRNHTEIVSLTSADINKLMPLKINFEFVCLGELLPEISAEPSGRPSVYRVRVRIHRLRIKRAHLTEVLVDSIIERFVSFNVLVKEWGSDMTVDGDHVEYTLLLRFVEPEQLNFHKFMLVLPGAANKGKVSKFKIPITECAVHDDHNATRKAFRMNIELMSLKELGIFDLEDVNVVPGMWNTFDIFGIEAARGHLCESMLDTYGVGFDYLFPSCDLLASLLCAGYEPESVNKFKFWNASALKKATFGDGRALLNAALHNRTDTVADNSSCHFFSKTPGVGTGYYKYFVNVEMFMRMEKEIQARVAERKMGELEEAAEEEF</sequence>
<keyword evidence="5" id="KW-0808">Transferase</keyword>
<dbReference type="PANTHER" id="PTHR19376">
    <property type="entry name" value="DNA-DIRECTED RNA POLYMERASE"/>
    <property type="match status" value="1"/>
</dbReference>
<comment type="function">
    <text evidence="8">Part of the DNA-dependent RNA polymerase which catalyzes the transcription of viral DNA into RNA using the four ribonucleoside triphosphates as substrates. Responsible for the transcription of early, intermediate and late genes. DNA-dependent RNA polymerase associates with the early transcription factor (ETF), itself composed of OPG118 and OPG133, thereby allowing the early genes transcription. Late transcription, and probably also intermediate transcription, require newly synthesized RNA polymerase.</text>
</comment>
<organism evidence="12 13">
    <name type="scientific">Bovine papular stomatitis virus</name>
    <dbReference type="NCBI Taxonomy" id="129727"/>
    <lineage>
        <taxon>Viruses</taxon>
        <taxon>Varidnaviria</taxon>
        <taxon>Bamfordvirae</taxon>
        <taxon>Nucleocytoviricota</taxon>
        <taxon>Pokkesviricetes</taxon>
        <taxon>Chitovirales</taxon>
        <taxon>Poxviridae</taxon>
        <taxon>Chordopoxvirinae</taxon>
        <taxon>Parapoxvirus</taxon>
        <taxon>Parapoxvirus bovinestomatitis</taxon>
    </lineage>
</organism>
<dbReference type="Pfam" id="PF04983">
    <property type="entry name" value="RNA_pol_Rpb1_3"/>
    <property type="match status" value="1"/>
</dbReference>
<dbReference type="PANTHER" id="PTHR19376:SF32">
    <property type="entry name" value="DNA-DIRECTED RNA POLYMERASE III SUBUNIT RPC1"/>
    <property type="match status" value="1"/>
</dbReference>
<evidence type="ECO:0000256" key="4">
    <source>
        <dbReference type="ARBA" id="ARBA00022478"/>
    </source>
</evidence>
<comment type="catalytic activity">
    <reaction evidence="10">
        <text>RNA(n) + a ribonucleoside 5'-triphosphate = RNA(n+1) + diphosphate</text>
        <dbReference type="Rhea" id="RHEA:21248"/>
        <dbReference type="Rhea" id="RHEA-COMP:14527"/>
        <dbReference type="Rhea" id="RHEA-COMP:17342"/>
        <dbReference type="ChEBI" id="CHEBI:33019"/>
        <dbReference type="ChEBI" id="CHEBI:61557"/>
        <dbReference type="ChEBI" id="CHEBI:140395"/>
        <dbReference type="EC" id="2.7.7.6"/>
    </reaction>
</comment>